<evidence type="ECO:0000313" key="3">
    <source>
        <dbReference type="EMBL" id="QZA77915.1"/>
    </source>
</evidence>
<proteinExistence type="predicted"/>
<dbReference type="EC" id="2.1.1.-" evidence="3"/>
<evidence type="ECO:0000256" key="2">
    <source>
        <dbReference type="ARBA" id="ARBA00022679"/>
    </source>
</evidence>
<dbReference type="GO" id="GO:0008168">
    <property type="term" value="F:methyltransferase activity"/>
    <property type="evidence" value="ECO:0007669"/>
    <property type="project" value="UniProtKB-KW"/>
</dbReference>
<keyword evidence="4" id="KW-1185">Reference proteome</keyword>
<evidence type="ECO:0000256" key="1">
    <source>
        <dbReference type="ARBA" id="ARBA00022603"/>
    </source>
</evidence>
<keyword evidence="2 3" id="KW-0808">Transferase</keyword>
<sequence>MTPQQVQLPAPSAEALIASQTLCQHIAEHIDAAGGWISFADYMRQAMYTPGLGYYSGGATKFGGAGDFVTAPEISPLFGGSVAATVTHVLAETGGAVLEIGAGTGQLAAQILAELERRNALPEHYAILELSGQLRERQRQTLHTLVPHLVAKVQWLDQLPTDFIGVMLGNEVLDAMPCELVQYSSGNGSNGEWQQRGVTVSQNGFAMSNRPISDLALAAACAPLPRIPLYTSEIHLEAQGFIAALAQSLHRGMILLFDYGFPQQEYYHPERSMGTLIGHYRHHTIHDPFFYPGLTDITCHVDFSAMYTAADINDLCLDGYTSQASFLLDAGILNLAEQLPTESIDYMKTAAAIQKLTTSAEMGEIFKVIAFSKGLTGDTAPGLRGRDRSGEL</sequence>
<name>A0ABX8Z811_9NEIS</name>
<dbReference type="PANTHER" id="PTHR12049:SF7">
    <property type="entry name" value="PROTEIN ARGININE METHYLTRANSFERASE NDUFAF7, MITOCHONDRIAL"/>
    <property type="match status" value="1"/>
</dbReference>
<protein>
    <submittedName>
        <fullName evidence="3">SAM-dependent methyltransferase</fullName>
        <ecNumber evidence="3">2.1.1.-</ecNumber>
    </submittedName>
</protein>
<dbReference type="GO" id="GO:0032259">
    <property type="term" value="P:methylation"/>
    <property type="evidence" value="ECO:0007669"/>
    <property type="project" value="UniProtKB-KW"/>
</dbReference>
<dbReference type="Pfam" id="PF02636">
    <property type="entry name" value="Methyltransf_28"/>
    <property type="match status" value="1"/>
</dbReference>
<dbReference type="PANTHER" id="PTHR12049">
    <property type="entry name" value="PROTEIN ARGININE METHYLTRANSFERASE NDUFAF7, MITOCHONDRIAL"/>
    <property type="match status" value="1"/>
</dbReference>
<accession>A0ABX8Z811</accession>
<dbReference type="EMBL" id="CP081150">
    <property type="protein sequence ID" value="QZA77915.1"/>
    <property type="molecule type" value="Genomic_DNA"/>
</dbReference>
<dbReference type="InterPro" id="IPR003788">
    <property type="entry name" value="NDUFAF7"/>
</dbReference>
<dbReference type="Proteomes" id="UP000825679">
    <property type="component" value="Chromosome"/>
</dbReference>
<dbReference type="RefSeq" id="WP_221006293.1">
    <property type="nucleotide sequence ID" value="NZ_CP081150.1"/>
</dbReference>
<organism evidence="3 4">
    <name type="scientific">Deefgea tanakiae</name>
    <dbReference type="NCBI Taxonomy" id="2865840"/>
    <lineage>
        <taxon>Bacteria</taxon>
        <taxon>Pseudomonadati</taxon>
        <taxon>Pseudomonadota</taxon>
        <taxon>Betaproteobacteria</taxon>
        <taxon>Neisseriales</taxon>
        <taxon>Chitinibacteraceae</taxon>
        <taxon>Deefgea</taxon>
    </lineage>
</organism>
<reference evidence="3 4" key="1">
    <citation type="submission" date="2021-08" db="EMBL/GenBank/DDBJ databases">
        <title>complete genome sequencing of Deefgea sp. D25.</title>
        <authorList>
            <person name="Bae J.-W."/>
            <person name="Gim D.-H."/>
        </authorList>
    </citation>
    <scope>NUCLEOTIDE SEQUENCE [LARGE SCALE GENOMIC DNA]</scope>
    <source>
        <strain evidence="3 4">D25</strain>
    </source>
</reference>
<gene>
    <name evidence="3" type="ORF">K4H28_00280</name>
</gene>
<dbReference type="InterPro" id="IPR029063">
    <property type="entry name" value="SAM-dependent_MTases_sf"/>
</dbReference>
<keyword evidence="1 3" id="KW-0489">Methyltransferase</keyword>
<dbReference type="Gene3D" id="3.40.50.12710">
    <property type="match status" value="1"/>
</dbReference>
<evidence type="ECO:0000313" key="4">
    <source>
        <dbReference type="Proteomes" id="UP000825679"/>
    </source>
</evidence>
<dbReference type="SUPFAM" id="SSF53335">
    <property type="entry name" value="S-adenosyl-L-methionine-dependent methyltransferases"/>
    <property type="match status" value="1"/>
</dbReference>
<dbReference type="InterPro" id="IPR038375">
    <property type="entry name" value="NDUFAF7_sf"/>
</dbReference>